<evidence type="ECO:0000313" key="3">
    <source>
        <dbReference type="Proteomes" id="UP000283063"/>
    </source>
</evidence>
<reference evidence="2 3" key="1">
    <citation type="submission" date="2018-10" db="EMBL/GenBank/DDBJ databases">
        <title>Parasedimentitalea marina sp. nov., a psychrophilic bacterium isolated from deep seawater of the New Britain Trench.</title>
        <authorList>
            <person name="Cao J."/>
        </authorList>
    </citation>
    <scope>NUCLEOTIDE SEQUENCE [LARGE SCALE GENOMIC DNA]</scope>
    <source>
        <strain evidence="2 3">W43</strain>
    </source>
</reference>
<dbReference type="Proteomes" id="UP000283063">
    <property type="component" value="Chromosome"/>
</dbReference>
<protein>
    <submittedName>
        <fullName evidence="2">Uncharacterized protein</fullName>
    </submittedName>
</protein>
<evidence type="ECO:0000256" key="1">
    <source>
        <dbReference type="SAM" id="Phobius"/>
    </source>
</evidence>
<proteinExistence type="predicted"/>
<name>A0A3T0N2N4_9RHOB</name>
<feature type="transmembrane region" description="Helical" evidence="1">
    <location>
        <begin position="63"/>
        <end position="87"/>
    </location>
</feature>
<keyword evidence="1" id="KW-0472">Membrane</keyword>
<keyword evidence="1" id="KW-1133">Transmembrane helix</keyword>
<evidence type="ECO:0000313" key="2">
    <source>
        <dbReference type="EMBL" id="AZV78275.1"/>
    </source>
</evidence>
<gene>
    <name evidence="2" type="ORF">EBB79_10560</name>
</gene>
<dbReference type="KEGG" id="sedi:EBB79_10560"/>
<keyword evidence="3" id="KW-1185">Reference proteome</keyword>
<keyword evidence="1" id="KW-0812">Transmembrane</keyword>
<sequence length="94" mass="10428">MGDSFAAAGGQFARALDLNHEKGLRETNIELENEKLRKEIDILANPSDPSYMQRYGGYSPCPLLVVIVLMQDLVFKLFLVLVLTIFLGQTGLLS</sequence>
<accession>A0A3T0N2N4</accession>
<dbReference type="EMBL" id="CP033219">
    <property type="protein sequence ID" value="AZV78275.1"/>
    <property type="molecule type" value="Genomic_DNA"/>
</dbReference>
<dbReference type="AlphaFoldDB" id="A0A3T0N2N4"/>
<organism evidence="2 3">
    <name type="scientific">Parasedimentitalea marina</name>
    <dbReference type="NCBI Taxonomy" id="2483033"/>
    <lineage>
        <taxon>Bacteria</taxon>
        <taxon>Pseudomonadati</taxon>
        <taxon>Pseudomonadota</taxon>
        <taxon>Alphaproteobacteria</taxon>
        <taxon>Rhodobacterales</taxon>
        <taxon>Paracoccaceae</taxon>
        <taxon>Parasedimentitalea</taxon>
    </lineage>
</organism>